<dbReference type="RefSeq" id="WP_211973553.1">
    <property type="nucleotide sequence ID" value="NZ_CBFHAM010000009.1"/>
</dbReference>
<protein>
    <submittedName>
        <fullName evidence="2">Uncharacterized protein</fullName>
    </submittedName>
</protein>
<comment type="caution">
    <text evidence="2">The sequence shown here is derived from an EMBL/GenBank/DDBJ whole genome shotgun (WGS) entry which is preliminary data.</text>
</comment>
<name>A0ABS5J1J2_9BACT</name>
<evidence type="ECO:0000313" key="2">
    <source>
        <dbReference type="EMBL" id="MBS0028442.1"/>
    </source>
</evidence>
<reference evidence="2 3" key="1">
    <citation type="submission" date="2021-04" db="EMBL/GenBank/DDBJ databases">
        <title>Chitinophaga sp. nov., isolated from the rhizosphere soil.</title>
        <authorList>
            <person name="He S."/>
        </authorList>
    </citation>
    <scope>NUCLEOTIDE SEQUENCE [LARGE SCALE GENOMIC DNA]</scope>
    <source>
        <strain evidence="2 3">2R12</strain>
    </source>
</reference>
<gene>
    <name evidence="2" type="ORF">KE626_14070</name>
</gene>
<organism evidence="2 3">
    <name type="scientific">Chitinophaga hostae</name>
    <dbReference type="NCBI Taxonomy" id="2831022"/>
    <lineage>
        <taxon>Bacteria</taxon>
        <taxon>Pseudomonadati</taxon>
        <taxon>Bacteroidota</taxon>
        <taxon>Chitinophagia</taxon>
        <taxon>Chitinophagales</taxon>
        <taxon>Chitinophagaceae</taxon>
        <taxon>Chitinophaga</taxon>
    </lineage>
</organism>
<feature type="compositionally biased region" description="Basic and acidic residues" evidence="1">
    <location>
        <begin position="70"/>
        <end position="81"/>
    </location>
</feature>
<accession>A0ABS5J1J2</accession>
<proteinExistence type="predicted"/>
<sequence>MNNPDKNKQPVTDPATPERQQPGKEEPPVQPPPVQPPPVKPEIEPIPEELPERETPRKPADPQAGQEQEQAFKRKSPDKQQ</sequence>
<feature type="compositionally biased region" description="Pro residues" evidence="1">
    <location>
        <begin position="28"/>
        <end position="40"/>
    </location>
</feature>
<dbReference type="EMBL" id="JAGTXB010000006">
    <property type="protein sequence ID" value="MBS0028442.1"/>
    <property type="molecule type" value="Genomic_DNA"/>
</dbReference>
<feature type="compositionally biased region" description="Basic and acidic residues" evidence="1">
    <location>
        <begin position="50"/>
        <end position="60"/>
    </location>
</feature>
<dbReference type="Proteomes" id="UP000676386">
    <property type="component" value="Unassembled WGS sequence"/>
</dbReference>
<evidence type="ECO:0000313" key="3">
    <source>
        <dbReference type="Proteomes" id="UP000676386"/>
    </source>
</evidence>
<evidence type="ECO:0000256" key="1">
    <source>
        <dbReference type="SAM" id="MobiDB-lite"/>
    </source>
</evidence>
<feature type="region of interest" description="Disordered" evidence="1">
    <location>
        <begin position="1"/>
        <end position="81"/>
    </location>
</feature>
<keyword evidence="3" id="KW-1185">Reference proteome</keyword>